<dbReference type="PANTHER" id="PTHR46224:SF6">
    <property type="entry name" value="ANKYRIN REPEAT FAMILY PROTEIN"/>
    <property type="match status" value="1"/>
</dbReference>
<organism evidence="2 3">
    <name type="scientific">Pyronema omphalodes (strain CBS 100304)</name>
    <name type="common">Pyronema confluens</name>
    <dbReference type="NCBI Taxonomy" id="1076935"/>
    <lineage>
        <taxon>Eukaryota</taxon>
        <taxon>Fungi</taxon>
        <taxon>Dikarya</taxon>
        <taxon>Ascomycota</taxon>
        <taxon>Pezizomycotina</taxon>
        <taxon>Pezizomycetes</taxon>
        <taxon>Pezizales</taxon>
        <taxon>Pyronemataceae</taxon>
        <taxon>Pyronema</taxon>
    </lineage>
</organism>
<evidence type="ECO:0000313" key="3">
    <source>
        <dbReference type="Proteomes" id="UP000018144"/>
    </source>
</evidence>
<evidence type="ECO:0000313" key="2">
    <source>
        <dbReference type="EMBL" id="CCX09661.1"/>
    </source>
</evidence>
<dbReference type="Proteomes" id="UP000018144">
    <property type="component" value="Unassembled WGS sequence"/>
</dbReference>
<dbReference type="AlphaFoldDB" id="U4L1Y1"/>
<keyword evidence="3" id="KW-1185">Reference proteome</keyword>
<dbReference type="InterPro" id="IPR051616">
    <property type="entry name" value="Cul2-RING_E3_ligase_SR"/>
</dbReference>
<dbReference type="STRING" id="1076935.U4L1Y1"/>
<dbReference type="PROSITE" id="PS50088">
    <property type="entry name" value="ANK_REPEAT"/>
    <property type="match status" value="1"/>
</dbReference>
<proteinExistence type="predicted"/>
<gene>
    <name evidence="2" type="ORF">PCON_09254</name>
</gene>
<dbReference type="InterPro" id="IPR036770">
    <property type="entry name" value="Ankyrin_rpt-contain_sf"/>
</dbReference>
<sequence length="206" mass="21756">MNAAEIFDAVRSLSIPAVLAAIKSGSDTSSIREWEGSVLEAAIRPNPLTTSNARNRIPASATQIIIIALLLTNGARHNPSNSPMGSAVTAAAYLEYVDILKALVEAGCSANPPPGRFGTPIIAAAEAGQIAAVKLLLEKGVDPNAISNEGLYRTPLEAAIKMSRSVKPLKVLMDAGAKDYGTVLEDKVKQRLVITFWMLFCVCIAI</sequence>
<accession>U4L1Y1</accession>
<protein>
    <submittedName>
        <fullName evidence="2">Similar to Putative ankyrin repeat protein FPV228 acc. no. Q9J507</fullName>
    </submittedName>
</protein>
<evidence type="ECO:0000256" key="1">
    <source>
        <dbReference type="PROSITE-ProRule" id="PRU00023"/>
    </source>
</evidence>
<dbReference type="OrthoDB" id="4772757at2759"/>
<dbReference type="PROSITE" id="PS50297">
    <property type="entry name" value="ANK_REP_REGION"/>
    <property type="match status" value="1"/>
</dbReference>
<name>U4L1Y1_PYROM</name>
<dbReference type="Pfam" id="PF12796">
    <property type="entry name" value="Ank_2"/>
    <property type="match status" value="1"/>
</dbReference>
<feature type="repeat" description="ANK" evidence="1">
    <location>
        <begin position="116"/>
        <end position="148"/>
    </location>
</feature>
<dbReference type="EMBL" id="HF935478">
    <property type="protein sequence ID" value="CCX09661.1"/>
    <property type="molecule type" value="Genomic_DNA"/>
</dbReference>
<dbReference type="InterPro" id="IPR002110">
    <property type="entry name" value="Ankyrin_rpt"/>
</dbReference>
<keyword evidence="1" id="KW-0040">ANK repeat</keyword>
<reference evidence="2 3" key="1">
    <citation type="journal article" date="2013" name="PLoS Genet.">
        <title>The genome and development-dependent transcriptomes of Pyronema confluens: a window into fungal evolution.</title>
        <authorList>
            <person name="Traeger S."/>
            <person name="Altegoer F."/>
            <person name="Freitag M."/>
            <person name="Gabaldon T."/>
            <person name="Kempken F."/>
            <person name="Kumar A."/>
            <person name="Marcet-Houben M."/>
            <person name="Poggeler S."/>
            <person name="Stajich J.E."/>
            <person name="Nowrousian M."/>
        </authorList>
    </citation>
    <scope>NUCLEOTIDE SEQUENCE [LARGE SCALE GENOMIC DNA]</scope>
    <source>
        <strain evidence="3">CBS 100304</strain>
        <tissue evidence="2">Vegetative mycelium</tissue>
    </source>
</reference>
<dbReference type="Gene3D" id="1.25.40.20">
    <property type="entry name" value="Ankyrin repeat-containing domain"/>
    <property type="match status" value="1"/>
</dbReference>
<dbReference type="PANTHER" id="PTHR46224">
    <property type="entry name" value="ANKYRIN REPEAT FAMILY PROTEIN"/>
    <property type="match status" value="1"/>
</dbReference>
<dbReference type="SUPFAM" id="SSF48403">
    <property type="entry name" value="Ankyrin repeat"/>
    <property type="match status" value="1"/>
</dbReference>